<dbReference type="PANTHER" id="PTHR12207">
    <property type="entry name" value="V-SET AND TRANSMEMBRANE DOMAIN-CONTAINING PROTEIN"/>
    <property type="match status" value="1"/>
</dbReference>
<reference evidence="4" key="1">
    <citation type="submission" date="2020-03" db="EMBL/GenBank/DDBJ databases">
        <authorList>
            <person name="Weist P."/>
        </authorList>
    </citation>
    <scope>NUCLEOTIDE SEQUENCE</scope>
</reference>
<name>A0A9N7U5K5_PLEPL</name>
<comment type="caution">
    <text evidence="4">The sequence shown here is derived from an EMBL/GenBank/DDBJ whole genome shotgun (WGS) entry which is preliminary data.</text>
</comment>
<dbReference type="PANTHER" id="PTHR12207:SF23">
    <property type="entry name" value="V-SET AND TRANSMEMBRANE DOMAIN-CONTAINING PROTEIN 2A"/>
    <property type="match status" value="1"/>
</dbReference>
<dbReference type="GO" id="GO:0016020">
    <property type="term" value="C:membrane"/>
    <property type="evidence" value="ECO:0007669"/>
    <property type="project" value="TreeGrafter"/>
</dbReference>
<organism evidence="4 5">
    <name type="scientific">Pleuronectes platessa</name>
    <name type="common">European plaice</name>
    <dbReference type="NCBI Taxonomy" id="8262"/>
    <lineage>
        <taxon>Eukaryota</taxon>
        <taxon>Metazoa</taxon>
        <taxon>Chordata</taxon>
        <taxon>Craniata</taxon>
        <taxon>Vertebrata</taxon>
        <taxon>Euteleostomi</taxon>
        <taxon>Actinopterygii</taxon>
        <taxon>Neopterygii</taxon>
        <taxon>Teleostei</taxon>
        <taxon>Neoteleostei</taxon>
        <taxon>Acanthomorphata</taxon>
        <taxon>Carangaria</taxon>
        <taxon>Pleuronectiformes</taxon>
        <taxon>Pleuronectoidei</taxon>
        <taxon>Pleuronectidae</taxon>
        <taxon>Pleuronectes</taxon>
    </lineage>
</organism>
<dbReference type="SUPFAM" id="SSF48726">
    <property type="entry name" value="Immunoglobulin"/>
    <property type="match status" value="1"/>
</dbReference>
<dbReference type="InterPro" id="IPR051102">
    <property type="entry name" value="IgSF_V-set/TM_domain"/>
</dbReference>
<keyword evidence="2" id="KW-1015">Disulfide bond</keyword>
<evidence type="ECO:0000256" key="1">
    <source>
        <dbReference type="ARBA" id="ARBA00022729"/>
    </source>
</evidence>
<keyword evidence="1" id="KW-0732">Signal</keyword>
<keyword evidence="3" id="KW-0393">Immunoglobulin domain</keyword>
<protein>
    <recommendedName>
        <fullName evidence="6">Ig-like domain-containing protein</fullName>
    </recommendedName>
</protein>
<proteinExistence type="predicted"/>
<gene>
    <name evidence="4" type="ORF">PLEPLA_LOCUS13384</name>
</gene>
<evidence type="ECO:0000313" key="5">
    <source>
        <dbReference type="Proteomes" id="UP001153269"/>
    </source>
</evidence>
<dbReference type="AlphaFoldDB" id="A0A9N7U5K5"/>
<evidence type="ECO:0000256" key="2">
    <source>
        <dbReference type="ARBA" id="ARBA00023157"/>
    </source>
</evidence>
<dbReference type="Proteomes" id="UP001153269">
    <property type="component" value="Unassembled WGS sequence"/>
</dbReference>
<dbReference type="InterPro" id="IPR036179">
    <property type="entry name" value="Ig-like_dom_sf"/>
</dbReference>
<evidence type="ECO:0008006" key="6">
    <source>
        <dbReference type="Google" id="ProtNLM"/>
    </source>
</evidence>
<accession>A0A9N7U5K5</accession>
<evidence type="ECO:0000313" key="4">
    <source>
        <dbReference type="EMBL" id="CAB1425454.1"/>
    </source>
</evidence>
<dbReference type="EMBL" id="CADEAL010000805">
    <property type="protein sequence ID" value="CAB1425454.1"/>
    <property type="molecule type" value="Genomic_DNA"/>
</dbReference>
<evidence type="ECO:0000256" key="3">
    <source>
        <dbReference type="ARBA" id="ARBA00023319"/>
    </source>
</evidence>
<feature type="non-terminal residue" evidence="4">
    <location>
        <position position="1"/>
    </location>
</feature>
<keyword evidence="5" id="KW-1185">Reference proteome</keyword>
<sequence length="166" mass="18262">TRGAFLNQAVKVTAVGRRRTGYAEVCGACGFHSRFTDLPSNMTVKEGQNIEMACAFQSGTTSVYLEIQWWFVKTPEPIDSEEVVDTEEALISLLLRSTKHRVQHSRASAASANILPLINAPGVDMMHQARYRELLSSAPSLPAMHTHVPDDCNGFQMVSTPNTRSP</sequence>